<feature type="domain" description="Tryptophan synthase beta chain-like PALP" evidence="13">
    <location>
        <begin position="95"/>
        <end position="433"/>
    </location>
</feature>
<dbReference type="Gene3D" id="3.40.50.1100">
    <property type="match status" value="2"/>
</dbReference>
<feature type="region of interest" description="Disordered" evidence="12">
    <location>
        <begin position="1"/>
        <end position="34"/>
    </location>
</feature>
<accession>A0A6G4AAV0</accession>
<dbReference type="AlphaFoldDB" id="A0A6G4AAV0"/>
<dbReference type="PANTHER" id="PTHR48077:SF6">
    <property type="entry name" value="TRYPTOPHAN SYNTHASE"/>
    <property type="match status" value="1"/>
</dbReference>
<dbReference type="EMBL" id="JAAIKT010000004">
    <property type="protein sequence ID" value="NEW69964.1"/>
    <property type="molecule type" value="Genomic_DNA"/>
</dbReference>
<evidence type="ECO:0000256" key="4">
    <source>
        <dbReference type="ARBA" id="ARBA00011270"/>
    </source>
</evidence>
<keyword evidence="7" id="KW-0822">Tryptophan biosynthesis</keyword>
<dbReference type="Pfam" id="PF00291">
    <property type="entry name" value="PALP"/>
    <property type="match status" value="1"/>
</dbReference>
<dbReference type="PIRSF" id="PIRSF001413">
    <property type="entry name" value="Trp_syn_beta"/>
    <property type="match status" value="1"/>
</dbReference>
<gene>
    <name evidence="14" type="ORF">G4H13_05970</name>
</gene>
<protein>
    <recommendedName>
        <fullName evidence="5">tryptophan synthase</fullName>
        <ecNumber evidence="5">4.2.1.20</ecNumber>
    </recommendedName>
</protein>
<dbReference type="InterPro" id="IPR001926">
    <property type="entry name" value="TrpB-like_PALP"/>
</dbReference>
<keyword evidence="10" id="KW-0456">Lyase</keyword>
<evidence type="ECO:0000313" key="14">
    <source>
        <dbReference type="EMBL" id="NEW69964.1"/>
    </source>
</evidence>
<comment type="catalytic activity">
    <reaction evidence="11">
        <text>(1S,2R)-1-C-(indol-3-yl)glycerol 3-phosphate + L-serine = D-glyceraldehyde 3-phosphate + L-tryptophan + H2O</text>
        <dbReference type="Rhea" id="RHEA:10532"/>
        <dbReference type="ChEBI" id="CHEBI:15377"/>
        <dbReference type="ChEBI" id="CHEBI:33384"/>
        <dbReference type="ChEBI" id="CHEBI:57912"/>
        <dbReference type="ChEBI" id="CHEBI:58866"/>
        <dbReference type="ChEBI" id="CHEBI:59776"/>
        <dbReference type="EC" id="4.2.1.20"/>
    </reaction>
</comment>
<comment type="pathway">
    <text evidence="2">Amino-acid biosynthesis; L-tryptophan biosynthesis; L-tryptophan from chorismate: step 5/5.</text>
</comment>
<evidence type="ECO:0000256" key="8">
    <source>
        <dbReference type="ARBA" id="ARBA00022898"/>
    </source>
</evidence>
<keyword evidence="8" id="KW-0663">Pyridoxal phosphate</keyword>
<dbReference type="NCBIfam" id="NF009057">
    <property type="entry name" value="PRK12391.1"/>
    <property type="match status" value="1"/>
</dbReference>
<organism evidence="14 15">
    <name type="scientific">Streptomyces rhizosphaericus</name>
    <dbReference type="NCBI Taxonomy" id="114699"/>
    <lineage>
        <taxon>Bacteria</taxon>
        <taxon>Bacillati</taxon>
        <taxon>Actinomycetota</taxon>
        <taxon>Actinomycetes</taxon>
        <taxon>Kitasatosporales</taxon>
        <taxon>Streptomycetaceae</taxon>
        <taxon>Streptomyces</taxon>
        <taxon>Streptomyces violaceusniger group</taxon>
    </lineage>
</organism>
<dbReference type="EC" id="4.2.1.20" evidence="5"/>
<dbReference type="PANTHER" id="PTHR48077">
    <property type="entry name" value="TRYPTOPHAN SYNTHASE-RELATED"/>
    <property type="match status" value="1"/>
</dbReference>
<evidence type="ECO:0000256" key="10">
    <source>
        <dbReference type="ARBA" id="ARBA00023239"/>
    </source>
</evidence>
<proteinExistence type="inferred from homology"/>
<evidence type="ECO:0000256" key="6">
    <source>
        <dbReference type="ARBA" id="ARBA00022605"/>
    </source>
</evidence>
<evidence type="ECO:0000256" key="9">
    <source>
        <dbReference type="ARBA" id="ARBA00023141"/>
    </source>
</evidence>
<evidence type="ECO:0000256" key="2">
    <source>
        <dbReference type="ARBA" id="ARBA00004733"/>
    </source>
</evidence>
<comment type="cofactor">
    <cofactor evidence="1">
        <name>pyridoxal 5'-phosphate</name>
        <dbReference type="ChEBI" id="CHEBI:597326"/>
    </cofactor>
</comment>
<evidence type="ECO:0000256" key="12">
    <source>
        <dbReference type="SAM" id="MobiDB-lite"/>
    </source>
</evidence>
<evidence type="ECO:0000256" key="3">
    <source>
        <dbReference type="ARBA" id="ARBA00009982"/>
    </source>
</evidence>
<comment type="caution">
    <text evidence="14">The sequence shown here is derived from an EMBL/GenBank/DDBJ whole genome shotgun (WGS) entry which is preliminary data.</text>
</comment>
<dbReference type="InterPro" id="IPR036052">
    <property type="entry name" value="TrpB-like_PALP_sf"/>
</dbReference>
<keyword evidence="15" id="KW-1185">Reference proteome</keyword>
<dbReference type="SUPFAM" id="SSF53686">
    <property type="entry name" value="Tryptophan synthase beta subunit-like PLP-dependent enzymes"/>
    <property type="match status" value="1"/>
</dbReference>
<dbReference type="GO" id="GO:0052684">
    <property type="term" value="F:L-serine hydro-lyase (adding indole, L-tryptophan-forming) activity"/>
    <property type="evidence" value="ECO:0007669"/>
    <property type="project" value="TreeGrafter"/>
</dbReference>
<name>A0A6G4AAV0_9ACTN</name>
<keyword evidence="9" id="KW-0057">Aromatic amino acid biosynthesis</keyword>
<keyword evidence="6" id="KW-0028">Amino-acid biosynthesis</keyword>
<reference evidence="14" key="1">
    <citation type="submission" date="2020-02" db="EMBL/GenBank/DDBJ databases">
        <title>A new Streptomyces sp. for controlling soil-borne diseases.</title>
        <authorList>
            <person name="Li X."/>
            <person name="Tian Y."/>
            <person name="Gao K."/>
        </authorList>
    </citation>
    <scope>NUCLEOTIDE SEQUENCE [LARGE SCALE GENOMIC DNA]</scope>
    <source>
        <strain evidence="14">0250</strain>
    </source>
</reference>
<sequence>MGNREETAMQSREQPGWSPEPVAPGPDPHDVPMSWFNIVPNLPAPLPPARDPEDARGSRLEVQQRIRLDAMRAQDAATDSFLPIPERVRQELAGLGRPTPLLRARALEEYLDTPARIYLKREDVLPTGSFKLNSAVTQAYFAARQGVGTLVTETGAGQWGHAVAWAARRFGLHAIVFWAGVSARQKPGRHTVIEMLGAQVHQSPSELTAPGKALLRDGRHVLGSLGTAIGEAISYAADHPETRYISGSNLPHVLAHQTVIGQEVKTQLDALGETPDTLIACVGGGSNLGGLMGPFLADKAERGDGLLLLGAESAAAPRLTRGEWRYDHADPEGVTPLTKSYTLGRDYELPDTHVGGLRQHSGSSVVGVLRQQGLLDAVAYEEGEAFDTGRVVLRTEGMLIAPESCHAVRAAIEQAVRARETGVAKTIVACVSGNGALDLDGYTARFGGRAAHA</sequence>
<evidence type="ECO:0000259" key="13">
    <source>
        <dbReference type="Pfam" id="PF00291"/>
    </source>
</evidence>
<evidence type="ECO:0000313" key="15">
    <source>
        <dbReference type="Proteomes" id="UP000476310"/>
    </source>
</evidence>
<evidence type="ECO:0000256" key="5">
    <source>
        <dbReference type="ARBA" id="ARBA00012043"/>
    </source>
</evidence>
<comment type="subunit">
    <text evidence="4">Tetramer of two alpha and two beta chains.</text>
</comment>
<evidence type="ECO:0000256" key="1">
    <source>
        <dbReference type="ARBA" id="ARBA00001933"/>
    </source>
</evidence>
<dbReference type="InterPro" id="IPR023026">
    <property type="entry name" value="Trp_synth_beta/beta-like"/>
</dbReference>
<comment type="similarity">
    <text evidence="3">Belongs to the TrpB family.</text>
</comment>
<dbReference type="GO" id="GO:0005737">
    <property type="term" value="C:cytoplasm"/>
    <property type="evidence" value="ECO:0007669"/>
    <property type="project" value="TreeGrafter"/>
</dbReference>
<evidence type="ECO:0000256" key="11">
    <source>
        <dbReference type="ARBA" id="ARBA00049047"/>
    </source>
</evidence>
<dbReference type="Proteomes" id="UP000476310">
    <property type="component" value="Unassembled WGS sequence"/>
</dbReference>
<evidence type="ECO:0000256" key="7">
    <source>
        <dbReference type="ARBA" id="ARBA00022822"/>
    </source>
</evidence>
<dbReference type="GO" id="GO:0004834">
    <property type="term" value="F:tryptophan synthase activity"/>
    <property type="evidence" value="ECO:0007669"/>
    <property type="project" value="UniProtKB-EC"/>
</dbReference>